<dbReference type="AlphaFoldDB" id="A0A5S3XPF1"/>
<evidence type="ECO:0000313" key="1">
    <source>
        <dbReference type="EMBL" id="TMP45722.1"/>
    </source>
</evidence>
<reference evidence="4" key="2">
    <citation type="submission" date="2019-06" db="EMBL/GenBank/DDBJ databases">
        <title>Co-occurence of chitin degradation, pigmentation and bioactivity in marine Pseudoalteromonas.</title>
        <authorList>
            <person name="Sonnenschein E.C."/>
            <person name="Bech P.K."/>
        </authorList>
    </citation>
    <scope>NUCLEOTIDE SEQUENCE [LARGE SCALE GENOMIC DNA]</scope>
    <source>
        <strain evidence="4">S2231</strain>
    </source>
</reference>
<evidence type="ECO:0000313" key="2">
    <source>
        <dbReference type="EMBL" id="TMP59101.1"/>
    </source>
</evidence>
<reference evidence="2 4" key="1">
    <citation type="submission" date="2017-12" db="EMBL/GenBank/DDBJ databases">
        <authorList>
            <person name="Paulsen S."/>
            <person name="Gram L.K."/>
        </authorList>
    </citation>
    <scope>NUCLEOTIDE SEQUENCE [LARGE SCALE GENOMIC DNA]</scope>
    <source>
        <strain evidence="2 4">S2231</strain>
        <strain evidence="1">S2233</strain>
    </source>
</reference>
<protein>
    <recommendedName>
        <fullName evidence="5">LicD family protein</fullName>
    </recommendedName>
</protein>
<proteinExistence type="predicted"/>
<name>A0A5S3XPF1_9GAMM</name>
<evidence type="ECO:0008006" key="5">
    <source>
        <dbReference type="Google" id="ProtNLM"/>
    </source>
</evidence>
<dbReference type="OrthoDB" id="9786100at2"/>
<dbReference type="EMBL" id="PNCK01000016">
    <property type="protein sequence ID" value="TMP45722.1"/>
    <property type="molecule type" value="Genomic_DNA"/>
</dbReference>
<dbReference type="EMBL" id="PNCL01000050">
    <property type="protein sequence ID" value="TMP59101.1"/>
    <property type="molecule type" value="Genomic_DNA"/>
</dbReference>
<sequence length="248" mass="29725">MYFIKKLRYNLVSVLIRISKFNSSLEHWFDNYRSKAADNHQKADVSHYYKDIIRLINESEINAFPMFGTLLSIYRDREFVFADDYDFALKEGYELDLDLISRMGNLGALLVGYSVVGKRLVELSFDFNSIRIDLFKLDYFPDGTIHRCPNFRKERASVYYSDVVYKKYTTCFVVRYEKIELRRDIQWNLDIPINCEDIFINHYGSDWHVPKKSNFIDFEKYQFMNVESYVVEGEHELLLNMLYRDDII</sequence>
<comment type="caution">
    <text evidence="2">The sequence shown here is derived from an EMBL/GenBank/DDBJ whole genome shotgun (WGS) entry which is preliminary data.</text>
</comment>
<reference evidence="2" key="3">
    <citation type="submission" date="2019-09" db="EMBL/GenBank/DDBJ databases">
        <title>Co-occurence of chitin degradation, pigmentation and bioactivity in marine Pseudoalteromonas.</title>
        <authorList>
            <person name="Sonnenschein E.C."/>
            <person name="Bech P.K."/>
        </authorList>
    </citation>
    <scope>NUCLEOTIDE SEQUENCE</scope>
    <source>
        <strain evidence="2">S2231</strain>
        <strain evidence="1 3">S2233</strain>
    </source>
</reference>
<organism evidence="2 4">
    <name type="scientific">Pseudoalteromonas citrea</name>
    <dbReference type="NCBI Taxonomy" id="43655"/>
    <lineage>
        <taxon>Bacteria</taxon>
        <taxon>Pseudomonadati</taxon>
        <taxon>Pseudomonadota</taxon>
        <taxon>Gammaproteobacteria</taxon>
        <taxon>Alteromonadales</taxon>
        <taxon>Pseudoalteromonadaceae</taxon>
        <taxon>Pseudoalteromonas</taxon>
    </lineage>
</organism>
<dbReference type="Proteomes" id="UP000305730">
    <property type="component" value="Unassembled WGS sequence"/>
</dbReference>
<dbReference type="RefSeq" id="WP_138595129.1">
    <property type="nucleotide sequence ID" value="NZ_PNCK01000016.1"/>
</dbReference>
<keyword evidence="3" id="KW-1185">Reference proteome</keyword>
<accession>A0A5S3XPF1</accession>
<gene>
    <name evidence="2" type="ORF">CWB96_11090</name>
    <name evidence="1" type="ORF">CWB97_03735</name>
</gene>
<evidence type="ECO:0000313" key="4">
    <source>
        <dbReference type="Proteomes" id="UP000307706"/>
    </source>
</evidence>
<evidence type="ECO:0000313" key="3">
    <source>
        <dbReference type="Proteomes" id="UP000305730"/>
    </source>
</evidence>
<dbReference type="Proteomes" id="UP000307706">
    <property type="component" value="Unassembled WGS sequence"/>
</dbReference>